<accession>A0A8J5JVF6</accession>
<organism evidence="3 4">
    <name type="scientific">Homarus americanus</name>
    <name type="common">American lobster</name>
    <dbReference type="NCBI Taxonomy" id="6706"/>
    <lineage>
        <taxon>Eukaryota</taxon>
        <taxon>Metazoa</taxon>
        <taxon>Ecdysozoa</taxon>
        <taxon>Arthropoda</taxon>
        <taxon>Crustacea</taxon>
        <taxon>Multicrustacea</taxon>
        <taxon>Malacostraca</taxon>
        <taxon>Eumalacostraca</taxon>
        <taxon>Eucarida</taxon>
        <taxon>Decapoda</taxon>
        <taxon>Pleocyemata</taxon>
        <taxon>Astacidea</taxon>
        <taxon>Nephropoidea</taxon>
        <taxon>Nephropidae</taxon>
        <taxon>Homarus</taxon>
    </lineage>
</organism>
<evidence type="ECO:0000256" key="1">
    <source>
        <dbReference type="SAM" id="MobiDB-lite"/>
    </source>
</evidence>
<keyword evidence="4" id="KW-1185">Reference proteome</keyword>
<dbReference type="Proteomes" id="UP000747542">
    <property type="component" value="Unassembled WGS sequence"/>
</dbReference>
<dbReference type="EMBL" id="JAHLQT010024908">
    <property type="protein sequence ID" value="KAG7164865.1"/>
    <property type="molecule type" value="Genomic_DNA"/>
</dbReference>
<feature type="region of interest" description="Disordered" evidence="1">
    <location>
        <begin position="133"/>
        <end position="245"/>
    </location>
</feature>
<keyword evidence="2" id="KW-0812">Transmembrane</keyword>
<keyword evidence="2" id="KW-0472">Membrane</keyword>
<feature type="transmembrane region" description="Helical" evidence="2">
    <location>
        <begin position="104"/>
        <end position="127"/>
    </location>
</feature>
<keyword evidence="2" id="KW-1133">Transmembrane helix</keyword>
<reference evidence="3" key="1">
    <citation type="journal article" date="2021" name="Sci. Adv.">
        <title>The American lobster genome reveals insights on longevity, neural, and immune adaptations.</title>
        <authorList>
            <person name="Polinski J.M."/>
            <person name="Zimin A.V."/>
            <person name="Clark K.F."/>
            <person name="Kohn A.B."/>
            <person name="Sadowski N."/>
            <person name="Timp W."/>
            <person name="Ptitsyn A."/>
            <person name="Khanna P."/>
            <person name="Romanova D.Y."/>
            <person name="Williams P."/>
            <person name="Greenwood S.J."/>
            <person name="Moroz L.L."/>
            <person name="Walt D.R."/>
            <person name="Bodnar A.G."/>
        </authorList>
    </citation>
    <scope>NUCLEOTIDE SEQUENCE</scope>
    <source>
        <strain evidence="3">GMGI-L3</strain>
    </source>
</reference>
<evidence type="ECO:0000313" key="4">
    <source>
        <dbReference type="Proteomes" id="UP000747542"/>
    </source>
</evidence>
<feature type="compositionally biased region" description="Basic and acidic residues" evidence="1">
    <location>
        <begin position="133"/>
        <end position="144"/>
    </location>
</feature>
<name>A0A8J5JVF6_HOMAM</name>
<proteinExistence type="predicted"/>
<evidence type="ECO:0000313" key="3">
    <source>
        <dbReference type="EMBL" id="KAG7164865.1"/>
    </source>
</evidence>
<feature type="compositionally biased region" description="Low complexity" evidence="1">
    <location>
        <begin position="204"/>
        <end position="237"/>
    </location>
</feature>
<protein>
    <submittedName>
        <fullName evidence="3">Uncharacterized protein</fullName>
    </submittedName>
</protein>
<gene>
    <name evidence="3" type="ORF">Hamer_G017260</name>
</gene>
<sequence>MMNFAWNMSIQAGEGSLLIQGISLGSNISGLEQGTTHVTTGTMQVTIDTIKSDTGSEPVISGPKPVITGPPQMATYQVPTTTKEDTVIVGGNPWLQSLGDIGGMPIVLIILVIVIIVVIIIVVVLCYRCKQKQKQETNGKDQRTAVEFQPSLDSETPKATYSKLHPAQKDMLTTMTSPSSPNSYQGPPAYTNHTTTFKPRNQVSTPNSPNTTNGNTAENINTPVNSVSPSTSPNTPTYSFPNDTVYPTMSEYQTRLQN</sequence>
<evidence type="ECO:0000256" key="2">
    <source>
        <dbReference type="SAM" id="Phobius"/>
    </source>
</evidence>
<comment type="caution">
    <text evidence="3">The sequence shown here is derived from an EMBL/GenBank/DDBJ whole genome shotgun (WGS) entry which is preliminary data.</text>
</comment>
<dbReference type="AlphaFoldDB" id="A0A8J5JVF6"/>
<feature type="compositionally biased region" description="Polar residues" evidence="1">
    <location>
        <begin position="171"/>
        <end position="203"/>
    </location>
</feature>